<dbReference type="RefSeq" id="XP_028314213.1">
    <property type="nucleotide sequence ID" value="XM_028458412.1"/>
</dbReference>
<dbReference type="GO" id="GO:0051607">
    <property type="term" value="P:defense response to virus"/>
    <property type="evidence" value="ECO:0007669"/>
    <property type="project" value="TreeGrafter"/>
</dbReference>
<evidence type="ECO:0000313" key="6">
    <source>
        <dbReference type="Proteomes" id="UP000694680"/>
    </source>
</evidence>
<keyword evidence="1 2" id="KW-0732">Signal</keyword>
<organism evidence="5 6">
    <name type="scientific">Gouania willdenowi</name>
    <name type="common">Blunt-snouted clingfish</name>
    <name type="synonym">Lepadogaster willdenowi</name>
    <dbReference type="NCBI Taxonomy" id="441366"/>
    <lineage>
        <taxon>Eukaryota</taxon>
        <taxon>Metazoa</taxon>
        <taxon>Chordata</taxon>
        <taxon>Craniata</taxon>
        <taxon>Vertebrata</taxon>
        <taxon>Euteleostomi</taxon>
        <taxon>Actinopterygii</taxon>
        <taxon>Neopterygii</taxon>
        <taxon>Teleostei</taxon>
        <taxon>Neoteleostei</taxon>
        <taxon>Acanthomorphata</taxon>
        <taxon>Ovalentaria</taxon>
        <taxon>Blenniimorphae</taxon>
        <taxon>Blenniiformes</taxon>
        <taxon>Gobiesocoidei</taxon>
        <taxon>Gobiesocidae</taxon>
        <taxon>Gobiesocinae</taxon>
        <taxon>Gouania</taxon>
    </lineage>
</organism>
<feature type="domain" description="C2" evidence="3">
    <location>
        <begin position="1"/>
        <end position="122"/>
    </location>
</feature>
<evidence type="ECO:0000259" key="3">
    <source>
        <dbReference type="PROSITE" id="PS50004"/>
    </source>
</evidence>
<dbReference type="SUPFAM" id="SSF49562">
    <property type="entry name" value="C2 domain (Calcium/lipid-binding domain, CaLB)"/>
    <property type="match status" value="1"/>
</dbReference>
<evidence type="ECO:0000313" key="4">
    <source>
        <dbReference type="Ensembl" id="ENSGWIP00000026309.1"/>
    </source>
</evidence>
<accession>A0A8C5ESX5</accession>
<dbReference type="Ensembl" id="ENSGWIT00000028736.1">
    <property type="protein sequence ID" value="ENSGWIP00000026309.1"/>
    <property type="gene ID" value="ENSGWIG00000013813.1"/>
</dbReference>
<dbReference type="AlphaFoldDB" id="A0A8C5ESX5"/>
<name>A0A8C5ESX5_GOUWI</name>
<dbReference type="PROSITE" id="PS50004">
    <property type="entry name" value="C2"/>
    <property type="match status" value="1"/>
</dbReference>
<dbReference type="Proteomes" id="UP000694680">
    <property type="component" value="Chromosome 9"/>
</dbReference>
<dbReference type="GO" id="GO:0022829">
    <property type="term" value="F:wide pore channel activity"/>
    <property type="evidence" value="ECO:0007669"/>
    <property type="project" value="TreeGrafter"/>
</dbReference>
<dbReference type="GO" id="GO:0001913">
    <property type="term" value="P:T cell mediated cytotoxicity"/>
    <property type="evidence" value="ECO:0007669"/>
    <property type="project" value="TreeGrafter"/>
</dbReference>
<dbReference type="PANTHER" id="PTHR46096:SF3">
    <property type="entry name" value="PERFORIN-1"/>
    <property type="match status" value="1"/>
</dbReference>
<evidence type="ECO:0000256" key="1">
    <source>
        <dbReference type="ARBA" id="ARBA00022729"/>
    </source>
</evidence>
<gene>
    <name evidence="5" type="primary">LOC114470297</name>
    <name evidence="4" type="synonym">LOC114470199</name>
</gene>
<dbReference type="SMART" id="SM00239">
    <property type="entry name" value="C2"/>
    <property type="match status" value="1"/>
</dbReference>
<dbReference type="RefSeq" id="XP_028314214.1">
    <property type="nucleotide sequence ID" value="XM_028458413.1"/>
</dbReference>
<evidence type="ECO:0000313" key="5">
    <source>
        <dbReference type="Ensembl" id="ENSGWIP00000026341.1"/>
    </source>
</evidence>
<dbReference type="InterPro" id="IPR052784">
    <property type="entry name" value="Perforin-1_pore-forming"/>
</dbReference>
<dbReference type="InterPro" id="IPR000008">
    <property type="entry name" value="C2_dom"/>
</dbReference>
<sequence length="130" mass="14819">MASCLHLLLFLCGAPVALSQLRLFNLRASDLPDRLLGTTDGYVEVFLGSSPLGKTSVRYNNPNPWWEEEFTFFKAQENNVLRLEVYDSDVLFDDLLGTCQRTLRVGTHMHDCYLKKGGTLHYTYTLTPQQ</sequence>
<keyword evidence="6" id="KW-1185">Reference proteome</keyword>
<dbReference type="OrthoDB" id="73919at2759"/>
<feature type="chain" id="PRO_5044680738" evidence="2">
    <location>
        <begin position="20"/>
        <end position="130"/>
    </location>
</feature>
<reference evidence="5" key="2">
    <citation type="submission" date="2025-05" db="UniProtKB">
        <authorList>
            <consortium name="Ensembl"/>
        </authorList>
    </citation>
    <scope>IDENTIFICATION</scope>
</reference>
<dbReference type="GO" id="GO:0001771">
    <property type="term" value="P:immunological synapse formation"/>
    <property type="evidence" value="ECO:0007669"/>
    <property type="project" value="TreeGrafter"/>
</dbReference>
<dbReference type="GO" id="GO:0016020">
    <property type="term" value="C:membrane"/>
    <property type="evidence" value="ECO:0007669"/>
    <property type="project" value="TreeGrafter"/>
</dbReference>
<dbReference type="Ensembl" id="ENSGWIT00000028771.1">
    <property type="protein sequence ID" value="ENSGWIP00000026341.1"/>
    <property type="gene ID" value="ENSGWIG00000013836.1"/>
</dbReference>
<protein>
    <submittedName>
        <fullName evidence="5">GTPase activating protein 1-like</fullName>
    </submittedName>
</protein>
<dbReference type="Pfam" id="PF00168">
    <property type="entry name" value="C2"/>
    <property type="match status" value="1"/>
</dbReference>
<dbReference type="InterPro" id="IPR035892">
    <property type="entry name" value="C2_domain_sf"/>
</dbReference>
<dbReference type="PANTHER" id="PTHR46096">
    <property type="entry name" value="PERFORIN-1"/>
    <property type="match status" value="1"/>
</dbReference>
<evidence type="ECO:0000256" key="2">
    <source>
        <dbReference type="SAM" id="SignalP"/>
    </source>
</evidence>
<dbReference type="Gene3D" id="2.60.40.150">
    <property type="entry name" value="C2 domain"/>
    <property type="match status" value="1"/>
</dbReference>
<feature type="signal peptide" evidence="2">
    <location>
        <begin position="1"/>
        <end position="19"/>
    </location>
</feature>
<reference evidence="5" key="1">
    <citation type="submission" date="2020-06" db="EMBL/GenBank/DDBJ databases">
        <authorList>
            <consortium name="Wellcome Sanger Institute Data Sharing"/>
        </authorList>
    </citation>
    <scope>NUCLEOTIDE SEQUENCE [LARGE SCALE GENOMIC DNA]</scope>
</reference>
<dbReference type="GeneID" id="114470297"/>
<proteinExistence type="predicted"/>